<comment type="caution">
    <text evidence="2">The sequence shown here is derived from an EMBL/GenBank/DDBJ whole genome shotgun (WGS) entry which is preliminary data.</text>
</comment>
<evidence type="ECO:0000313" key="3">
    <source>
        <dbReference type="Proteomes" id="UP000651852"/>
    </source>
</evidence>
<keyword evidence="1" id="KW-1133">Transmembrane helix</keyword>
<proteinExistence type="predicted"/>
<keyword evidence="1" id="KW-0812">Transmembrane</keyword>
<sequence length="209" mass="22777">MMSLWQAHLFFSLALFLLVAPLAPSVKSRLIILAGFSALSFVSFNGLSLAAYVRSFTDDLAITTAIVLVWFSLQRLGVKLPGVDRPGTLVVIVFAVFALVLYPATLGMSYSDPYRLGFNPRPLIIAVAVIAFGLLYLRNGLGVVMLAGATLAFAVRSKPSENYWDYLIDPLLALYCCVALVVMVVGGIYRRWRSNRPITVSSIKPVSGL</sequence>
<accession>A0ABR7AZU0</accession>
<keyword evidence="3" id="KW-1185">Reference proteome</keyword>
<dbReference type="Proteomes" id="UP000651852">
    <property type="component" value="Unassembled WGS sequence"/>
</dbReference>
<evidence type="ECO:0000313" key="2">
    <source>
        <dbReference type="EMBL" id="MBC3950433.1"/>
    </source>
</evidence>
<reference evidence="2 3" key="1">
    <citation type="submission" date="2020-08" db="EMBL/GenBank/DDBJ databases">
        <title>Putative novel bacterial strains isolated from necrotic wheat leaf tissues caused by Xanthomonas translucens.</title>
        <authorList>
            <person name="Tambong J.T."/>
        </authorList>
    </citation>
    <scope>NUCLEOTIDE SEQUENCE [LARGE SCALE GENOMIC DNA]</scope>
    <source>
        <strain evidence="2 3">DOAB 1069</strain>
    </source>
</reference>
<feature type="transmembrane region" description="Helical" evidence="1">
    <location>
        <begin position="60"/>
        <end position="77"/>
    </location>
</feature>
<keyword evidence="1" id="KW-0472">Membrane</keyword>
<organism evidence="2 3">
    <name type="scientific">Pseudomonas folii</name>
    <dbReference type="NCBI Taxonomy" id="2762593"/>
    <lineage>
        <taxon>Bacteria</taxon>
        <taxon>Pseudomonadati</taxon>
        <taxon>Pseudomonadota</taxon>
        <taxon>Gammaproteobacteria</taxon>
        <taxon>Pseudomonadales</taxon>
        <taxon>Pseudomonadaceae</taxon>
        <taxon>Pseudomonas</taxon>
    </lineage>
</organism>
<dbReference type="RefSeq" id="WP_187521503.1">
    <property type="nucleotide sequence ID" value="NZ_JACONW010000044.1"/>
</dbReference>
<protein>
    <submittedName>
        <fullName evidence="2">Uncharacterized protein</fullName>
    </submittedName>
</protein>
<name>A0ABR7AZU0_9PSED</name>
<dbReference type="EMBL" id="JACONW010000044">
    <property type="protein sequence ID" value="MBC3950433.1"/>
    <property type="molecule type" value="Genomic_DNA"/>
</dbReference>
<feature type="transmembrane region" description="Helical" evidence="1">
    <location>
        <begin position="123"/>
        <end position="155"/>
    </location>
</feature>
<feature type="transmembrane region" description="Helical" evidence="1">
    <location>
        <begin position="167"/>
        <end position="189"/>
    </location>
</feature>
<feature type="transmembrane region" description="Helical" evidence="1">
    <location>
        <begin position="89"/>
        <end position="111"/>
    </location>
</feature>
<gene>
    <name evidence="2" type="ORF">H8S59_11730</name>
</gene>
<evidence type="ECO:0000256" key="1">
    <source>
        <dbReference type="SAM" id="Phobius"/>
    </source>
</evidence>
<feature type="transmembrane region" description="Helical" evidence="1">
    <location>
        <begin position="32"/>
        <end position="53"/>
    </location>
</feature>